<dbReference type="SMART" id="SM00487">
    <property type="entry name" value="DEXDc"/>
    <property type="match status" value="1"/>
</dbReference>
<dbReference type="Gene3D" id="1.10.3380.20">
    <property type="match status" value="1"/>
</dbReference>
<proteinExistence type="predicted"/>
<dbReference type="GO" id="GO:0006302">
    <property type="term" value="P:double-strand break repair"/>
    <property type="evidence" value="ECO:0007669"/>
    <property type="project" value="TreeGrafter"/>
</dbReference>
<organism evidence="11">
    <name type="scientific">Naegleria gruberi</name>
    <name type="common">Amoeba</name>
    <dbReference type="NCBI Taxonomy" id="5762"/>
    <lineage>
        <taxon>Eukaryota</taxon>
        <taxon>Discoba</taxon>
        <taxon>Heterolobosea</taxon>
        <taxon>Tetramitia</taxon>
        <taxon>Eutetramitia</taxon>
        <taxon>Vahlkampfiidae</taxon>
        <taxon>Naegleria</taxon>
    </lineage>
</organism>
<dbReference type="InterPro" id="IPR036397">
    <property type="entry name" value="RNaseH_sf"/>
</dbReference>
<dbReference type="FunFam" id="3.40.50.300:FF:000813">
    <property type="entry name" value="helicase POLQ-like isoform X1"/>
    <property type="match status" value="1"/>
</dbReference>
<evidence type="ECO:0000256" key="5">
    <source>
        <dbReference type="ARBA" id="ARBA00023204"/>
    </source>
</evidence>
<dbReference type="PROSITE" id="PS51192">
    <property type="entry name" value="HELICASE_ATP_BIND_1"/>
    <property type="match status" value="1"/>
</dbReference>
<dbReference type="Pfam" id="PF20470">
    <property type="entry name" value="HTH_61"/>
    <property type="match status" value="1"/>
</dbReference>
<dbReference type="PANTHER" id="PTHR10133">
    <property type="entry name" value="DNA POLYMERASE I"/>
    <property type="match status" value="1"/>
</dbReference>
<dbReference type="Pfam" id="PF25453">
    <property type="entry name" value="DUF7898"/>
    <property type="match status" value="1"/>
</dbReference>
<evidence type="ECO:0000256" key="3">
    <source>
        <dbReference type="ARBA" id="ARBA00022763"/>
    </source>
</evidence>
<feature type="domain" description="Helicase C-terminal" evidence="9">
    <location>
        <begin position="417"/>
        <end position="624"/>
    </location>
</feature>
<evidence type="ECO:0000313" key="10">
    <source>
        <dbReference type="EMBL" id="EFC49126.1"/>
    </source>
</evidence>
<feature type="compositionally biased region" description="Low complexity" evidence="7">
    <location>
        <begin position="28"/>
        <end position="47"/>
    </location>
</feature>
<keyword evidence="11" id="KW-1185">Reference proteome</keyword>
<dbReference type="InParanoid" id="D2V2V4"/>
<protein>
    <submittedName>
        <fullName evidence="10">Predicted protein</fullName>
    </submittedName>
</protein>
<dbReference type="CDD" id="cd18795">
    <property type="entry name" value="SF2_C_Ski2"/>
    <property type="match status" value="1"/>
</dbReference>
<dbReference type="SMART" id="SM00490">
    <property type="entry name" value="HELICc"/>
    <property type="match status" value="1"/>
</dbReference>
<reference evidence="10 11" key="1">
    <citation type="journal article" date="2010" name="Cell">
        <title>The genome of Naegleria gruberi illuminates early eukaryotic versatility.</title>
        <authorList>
            <person name="Fritz-Laylin L.K."/>
            <person name="Prochnik S.E."/>
            <person name="Ginger M.L."/>
            <person name="Dacks J.B."/>
            <person name="Carpenter M.L."/>
            <person name="Field M.C."/>
            <person name="Kuo A."/>
            <person name="Paredez A."/>
            <person name="Chapman J."/>
            <person name="Pham J."/>
            <person name="Shu S."/>
            <person name="Neupane R."/>
            <person name="Cipriano M."/>
            <person name="Mancuso J."/>
            <person name="Tu H."/>
            <person name="Salamov A."/>
            <person name="Lindquist E."/>
            <person name="Shapiro H."/>
            <person name="Lucas S."/>
            <person name="Grigoriev I.V."/>
            <person name="Cande W.Z."/>
            <person name="Fulton C."/>
            <person name="Rokhsar D.S."/>
            <person name="Dawson S.C."/>
        </authorList>
    </citation>
    <scope>NUCLEOTIDE SEQUENCE [LARGE SCALE GENOMIC DNA]</scope>
    <source>
        <strain evidence="10 11">NEG-M</strain>
    </source>
</reference>
<dbReference type="InterPro" id="IPR027417">
    <property type="entry name" value="P-loop_NTPase"/>
</dbReference>
<dbReference type="SMART" id="SM00482">
    <property type="entry name" value="POLAc"/>
    <property type="match status" value="1"/>
</dbReference>
<dbReference type="Pfam" id="PF00271">
    <property type="entry name" value="Helicase_C"/>
    <property type="match status" value="1"/>
</dbReference>
<dbReference type="GO" id="GO:0003887">
    <property type="term" value="F:DNA-directed DNA polymerase activity"/>
    <property type="evidence" value="ECO:0007669"/>
    <property type="project" value="InterPro"/>
</dbReference>
<dbReference type="Gene3D" id="3.30.420.10">
    <property type="entry name" value="Ribonuclease H-like superfamily/Ribonuclease H"/>
    <property type="match status" value="1"/>
</dbReference>
<dbReference type="GO" id="GO:0003677">
    <property type="term" value="F:DNA binding"/>
    <property type="evidence" value="ECO:0007669"/>
    <property type="project" value="InterPro"/>
</dbReference>
<dbReference type="Gene3D" id="1.10.150.20">
    <property type="entry name" value="5' to 3' exonuclease, C-terminal subdomain"/>
    <property type="match status" value="1"/>
</dbReference>
<feature type="compositionally biased region" description="Low complexity" evidence="7">
    <location>
        <begin position="56"/>
        <end position="73"/>
    </location>
</feature>
<dbReference type="SUPFAM" id="SSF56672">
    <property type="entry name" value="DNA/RNA polymerases"/>
    <property type="match status" value="1"/>
</dbReference>
<evidence type="ECO:0000313" key="11">
    <source>
        <dbReference type="Proteomes" id="UP000006671"/>
    </source>
</evidence>
<dbReference type="InterPro" id="IPR057220">
    <property type="entry name" value="DUF7898"/>
</dbReference>
<dbReference type="RefSeq" id="XP_002681870.1">
    <property type="nucleotide sequence ID" value="XM_002681824.1"/>
</dbReference>
<dbReference type="Pfam" id="PF00270">
    <property type="entry name" value="DEAD"/>
    <property type="match status" value="1"/>
</dbReference>
<dbReference type="Gene3D" id="3.30.70.370">
    <property type="match status" value="1"/>
</dbReference>
<dbReference type="eggNOG" id="KOG0950">
    <property type="taxonomic scope" value="Eukaryota"/>
</dbReference>
<dbReference type="Pfam" id="PF21099">
    <property type="entry name" value="POLQ_helical"/>
    <property type="match status" value="1"/>
</dbReference>
<evidence type="ECO:0000256" key="2">
    <source>
        <dbReference type="ARBA" id="ARBA00022741"/>
    </source>
</evidence>
<dbReference type="GO" id="GO:0005524">
    <property type="term" value="F:ATP binding"/>
    <property type="evidence" value="ECO:0007669"/>
    <property type="project" value="UniProtKB-KW"/>
</dbReference>
<dbReference type="PANTHER" id="PTHR10133:SF62">
    <property type="entry name" value="DNA POLYMERASE THETA"/>
    <property type="match status" value="1"/>
</dbReference>
<evidence type="ECO:0000256" key="1">
    <source>
        <dbReference type="ARBA" id="ARBA00004123"/>
    </source>
</evidence>
<dbReference type="InterPro" id="IPR001098">
    <property type="entry name" value="DNA-dir_DNA_pol_A_palm_dom"/>
</dbReference>
<keyword evidence="3" id="KW-0227">DNA damage</keyword>
<dbReference type="GeneID" id="8855116"/>
<dbReference type="Gene3D" id="3.40.50.300">
    <property type="entry name" value="P-loop containing nucleotide triphosphate hydrolases"/>
    <property type="match status" value="2"/>
</dbReference>
<dbReference type="InterPro" id="IPR001650">
    <property type="entry name" value="Helicase_C-like"/>
</dbReference>
<evidence type="ECO:0000259" key="8">
    <source>
        <dbReference type="PROSITE" id="PS51192"/>
    </source>
</evidence>
<dbReference type="CDD" id="cd18026">
    <property type="entry name" value="DEXHc_POLQ-like"/>
    <property type="match status" value="1"/>
</dbReference>
<dbReference type="Gene3D" id="1.20.1060.10">
    <property type="entry name" value="Taq DNA Polymerase, Chain T, domain 4"/>
    <property type="match status" value="1"/>
</dbReference>
<accession>D2V2V4</accession>
<keyword evidence="6" id="KW-0539">Nucleus</keyword>
<dbReference type="VEuPathDB" id="AmoebaDB:NAEGRDRAFT_46260"/>
<evidence type="ECO:0000256" key="4">
    <source>
        <dbReference type="ARBA" id="ARBA00022840"/>
    </source>
</evidence>
<feature type="domain" description="Helicase ATP-binding" evidence="8">
    <location>
        <begin position="200"/>
        <end position="374"/>
    </location>
</feature>
<evidence type="ECO:0000259" key="9">
    <source>
        <dbReference type="PROSITE" id="PS51194"/>
    </source>
</evidence>
<gene>
    <name evidence="10" type="ORF">NAEGRDRAFT_46260</name>
</gene>
<dbReference type="GO" id="GO:0005634">
    <property type="term" value="C:nucleus"/>
    <property type="evidence" value="ECO:0007669"/>
    <property type="project" value="UniProtKB-SubCell"/>
</dbReference>
<dbReference type="OMA" id="PRVACWL"/>
<dbReference type="Pfam" id="PF00476">
    <property type="entry name" value="DNA_pol_A"/>
    <property type="match status" value="1"/>
</dbReference>
<dbReference type="SUPFAM" id="SSF158702">
    <property type="entry name" value="Sec63 N-terminal domain-like"/>
    <property type="match status" value="1"/>
</dbReference>
<dbReference type="KEGG" id="ngr:NAEGRDRAFT_46260"/>
<dbReference type="InterPro" id="IPR043502">
    <property type="entry name" value="DNA/RNA_pol_sf"/>
</dbReference>
<dbReference type="InterPro" id="IPR014001">
    <property type="entry name" value="Helicase_ATP-bd"/>
</dbReference>
<dbReference type="EMBL" id="GG738849">
    <property type="protein sequence ID" value="EFC49126.1"/>
    <property type="molecule type" value="Genomic_DNA"/>
</dbReference>
<dbReference type="SUPFAM" id="SSF52540">
    <property type="entry name" value="P-loop containing nucleoside triphosphate hydrolases"/>
    <property type="match status" value="1"/>
</dbReference>
<dbReference type="InterPro" id="IPR002298">
    <property type="entry name" value="DNA_polymerase_A"/>
</dbReference>
<keyword evidence="5" id="KW-0234">DNA repair</keyword>
<evidence type="ECO:0000256" key="6">
    <source>
        <dbReference type="ARBA" id="ARBA00023242"/>
    </source>
</evidence>
<feature type="region of interest" description="Disordered" evidence="7">
    <location>
        <begin position="1"/>
        <end position="77"/>
    </location>
</feature>
<keyword evidence="4" id="KW-0067">ATP-binding</keyword>
<dbReference type="PROSITE" id="PS51194">
    <property type="entry name" value="HELICASE_CTER"/>
    <property type="match status" value="1"/>
</dbReference>
<feature type="compositionally biased region" description="Polar residues" evidence="7">
    <location>
        <begin position="1"/>
        <end position="18"/>
    </location>
</feature>
<dbReference type="PRINTS" id="PR00868">
    <property type="entry name" value="DNAPOLI"/>
</dbReference>
<dbReference type="STRING" id="5762.D2V2V4"/>
<dbReference type="Proteomes" id="UP000006671">
    <property type="component" value="Unassembled WGS sequence"/>
</dbReference>
<dbReference type="CDD" id="cd08638">
    <property type="entry name" value="DNA_pol_A_theta"/>
    <property type="match status" value="1"/>
</dbReference>
<dbReference type="InterPro" id="IPR011545">
    <property type="entry name" value="DEAD/DEAH_box_helicase_dom"/>
</dbReference>
<keyword evidence="2" id="KW-0547">Nucleotide-binding</keyword>
<dbReference type="OrthoDB" id="275278at2759"/>
<sequence>MISNNNHNKNKSQPTNVVAATPLPKTLKNVSNPSSASSVSTTTPKSTGEASVDFWPPFSQSSRSSMSVGSPSTPEDEYYFNIDEDLELSDISDIEVEQLENLDDDELNIGEESENTLDDELDISGIVNLLDEADSNNTIPSSDKTFSNTSNLLNTSLKATHTEDDMNDPTSLYHYIPYQIADNYKHKSLYPWQVALLENNQILDGGKNIIYSSPTSGGKTLVSEIIMVRRLTRNKSKVVFMLPFKAIIEEKVADLNEKFKNVGWKANPYHSEAVKLIDTASFNDDDERVMVCTFERGNSILNGLIRTGKIDEIGTIIIDELHSITEPDRGYILELILTKIIYLKPKIQIIAMSATLPNVDKLASFLNAYLFVTDYRPVPLSEYMVHDSKVFDTNCNLVRNLTPYTVSKKLPDGFNISILSLIDTEFATIIFCSSKLKCKLFAKFIAEENQPQHIPEHLVQQRQELLTNLKLSTTGLDPDLNFSMGRGVGFHHSSLTMEEKKLVELAFRNGMIKILLCTTTLATGVNLPARRVIISSLTMGRDDLSIVNYKQAAGRAGRAGIDVKGESYLIVPSLESGSKLLSSKFTPMKSCLNEKHISRALLENISTGIIRTAHDIVSYLKCTFLSKCIPEKELRSIGINSKVFLEKNGFIRWINGKDSFDCKPLGFATQIANICPYLSLKFYQTIKNELKNFYLEDDLGMIYILASFSENSLFHTDYNDTFSKVAEKIVNIAIKRREFSEFVNNKIRDINELRGYILSVGNRSSHQRELSETIYTLRKTFILYDIILEYPIKNIAETYFGDSDARGSVQNVQKDAASKASVLSSFCKYAALPSFFSEAFKEIKERLVSGVRQELVPLVQIPFVGSSRARLLFSAGLRTIAQVADETPESIENILVKGSQNTTESRTKANLIVEGAKAIVEEKLLPLEWIFGPQDEDTFLFQNSSPKKRGKKRCNAFDDNQAEHKKKKEDSVIELKLGDNQLFDEFLERWNNSKVFSFCFEFGIKKKQDNPTTFIKNRDVYTVKGLSICFNEVFEDYLTFEKRCETKIDPNIPCKCYFIHLDDYRSKIVKRMLQDKRKPKLTFGFKKQQTRLLQAWDLIVKDPVLDPMIGDWVQHPDDSDNEKTLEEIYLKYFPSDSFLFTPKNDKFVIVKTASQCWPIMTAVMVSIINLELRQMFEFEMSFSKVLSTMEHNGIRFNYHWIKHNTKLIDAKLDEITRDLNSLQILDGKKIDVSNNDHVALLLFDKLKLKGTERKTNKEILEKLKKLYPDKSYIMKQISEYRYLLNIKTHHIQNMPNDIKYCPDTQEYRIFASQMQTTSATGRLSVKNPNLQNIPNDIDIKDPFSQKSIITLSIRSAFIPRNGYVMVSIDYKNIELRILAHLSQDRTLSDILSNTERDIFEEIARNFWNFRPEEPVPLSHRSLVKQIIYGISYCMGSETLSGKMFNSENEDFMLRPGEDRIEAAERYKQNFFEKYQGLKQYKDFVENHLVEKHYVETSYSRKRFIHDICSDDSSKRAAARRAALNTVSQGSASDIMKIVMLGIYSFMRHFNKKEERAYMLLQIHDELLFEVREDSLSTFIYCTKNIMQNTDKKLLVPLPVKVQIGDSWGTLKDYPSSIPLTNEEKDEIRNLSVCLGFDWKEKLGVTDNF</sequence>
<name>D2V2V4_NAEGR</name>
<evidence type="ECO:0000256" key="7">
    <source>
        <dbReference type="SAM" id="MobiDB-lite"/>
    </source>
</evidence>
<dbReference type="GO" id="GO:0006261">
    <property type="term" value="P:DNA-templated DNA replication"/>
    <property type="evidence" value="ECO:0007669"/>
    <property type="project" value="InterPro"/>
</dbReference>
<dbReference type="InterPro" id="IPR048960">
    <property type="entry name" value="POLQ-like_helical"/>
</dbReference>
<dbReference type="InterPro" id="IPR046931">
    <property type="entry name" value="HTH_61"/>
</dbReference>
<comment type="subcellular location">
    <subcellularLocation>
        <location evidence="1">Nucleus</location>
    </subcellularLocation>
</comment>